<comment type="caution">
    <text evidence="9">The sequence shown here is derived from an EMBL/GenBank/DDBJ whole genome shotgun (WGS) entry which is preliminary data.</text>
</comment>
<dbReference type="SUPFAM" id="SSF46626">
    <property type="entry name" value="Cytochrome c"/>
    <property type="match status" value="1"/>
</dbReference>
<reference evidence="9" key="1">
    <citation type="journal article" date="2014" name="Int. J. Syst. Evol. Microbiol.">
        <title>Complete genome sequence of Corynebacterium casei LMG S-19264T (=DSM 44701T), isolated from a smear-ripened cheese.</title>
        <authorList>
            <consortium name="US DOE Joint Genome Institute (JGI-PGF)"/>
            <person name="Walter F."/>
            <person name="Albersmeier A."/>
            <person name="Kalinowski J."/>
            <person name="Ruckert C."/>
        </authorList>
    </citation>
    <scope>NUCLEOTIDE SEQUENCE</scope>
    <source>
        <strain evidence="9">CGMCC 1.7081</strain>
    </source>
</reference>
<feature type="signal peptide" evidence="7">
    <location>
        <begin position="1"/>
        <end position="19"/>
    </location>
</feature>
<keyword evidence="10" id="KW-1185">Reference proteome</keyword>
<keyword evidence="7" id="KW-0732">Signal</keyword>
<keyword evidence="5 6" id="KW-0408">Iron</keyword>
<protein>
    <submittedName>
        <fullName evidence="9">Cytochrome c2</fullName>
    </submittedName>
</protein>
<name>A0A8J3H6F2_9RHOB</name>
<organism evidence="9 10">
    <name type="scientific">Pseudodonghicola xiamenensis</name>
    <dbReference type="NCBI Taxonomy" id="337702"/>
    <lineage>
        <taxon>Bacteria</taxon>
        <taxon>Pseudomonadati</taxon>
        <taxon>Pseudomonadota</taxon>
        <taxon>Alphaproteobacteria</taxon>
        <taxon>Rhodobacterales</taxon>
        <taxon>Paracoccaceae</taxon>
        <taxon>Pseudodonghicola</taxon>
    </lineage>
</organism>
<dbReference type="GO" id="GO:0020037">
    <property type="term" value="F:heme binding"/>
    <property type="evidence" value="ECO:0007669"/>
    <property type="project" value="InterPro"/>
</dbReference>
<dbReference type="InterPro" id="IPR002327">
    <property type="entry name" value="Cyt_c_1A/1B"/>
</dbReference>
<evidence type="ECO:0000313" key="10">
    <source>
        <dbReference type="Proteomes" id="UP000611500"/>
    </source>
</evidence>
<reference evidence="9" key="2">
    <citation type="submission" date="2020-09" db="EMBL/GenBank/DDBJ databases">
        <authorList>
            <person name="Sun Q."/>
            <person name="Zhou Y."/>
        </authorList>
    </citation>
    <scope>NUCLEOTIDE SEQUENCE</scope>
    <source>
        <strain evidence="9">CGMCC 1.7081</strain>
    </source>
</reference>
<keyword evidence="4" id="KW-0249">Electron transport</keyword>
<dbReference type="GO" id="GO:0009055">
    <property type="term" value="F:electron transfer activity"/>
    <property type="evidence" value="ECO:0007669"/>
    <property type="project" value="InterPro"/>
</dbReference>
<evidence type="ECO:0000256" key="4">
    <source>
        <dbReference type="ARBA" id="ARBA00022982"/>
    </source>
</evidence>
<dbReference type="AlphaFoldDB" id="A0A8J3H6F2"/>
<dbReference type="GO" id="GO:0046872">
    <property type="term" value="F:metal ion binding"/>
    <property type="evidence" value="ECO:0007669"/>
    <property type="project" value="UniProtKB-KW"/>
</dbReference>
<evidence type="ECO:0000256" key="5">
    <source>
        <dbReference type="ARBA" id="ARBA00023004"/>
    </source>
</evidence>
<proteinExistence type="predicted"/>
<dbReference type="RefSeq" id="WP_028092911.1">
    <property type="nucleotide sequence ID" value="NZ_BNAP01000002.1"/>
</dbReference>
<evidence type="ECO:0000256" key="7">
    <source>
        <dbReference type="SAM" id="SignalP"/>
    </source>
</evidence>
<gene>
    <name evidence="9" type="primary">cycA</name>
    <name evidence="9" type="ORF">GCM10010961_09710</name>
</gene>
<evidence type="ECO:0000256" key="6">
    <source>
        <dbReference type="PROSITE-ProRule" id="PRU00433"/>
    </source>
</evidence>
<evidence type="ECO:0000256" key="1">
    <source>
        <dbReference type="ARBA" id="ARBA00022448"/>
    </source>
</evidence>
<dbReference type="PROSITE" id="PS51007">
    <property type="entry name" value="CYTC"/>
    <property type="match status" value="1"/>
</dbReference>
<dbReference type="Proteomes" id="UP000611500">
    <property type="component" value="Unassembled WGS sequence"/>
</dbReference>
<feature type="domain" description="Cytochrome c" evidence="8">
    <location>
        <begin position="22"/>
        <end position="136"/>
    </location>
</feature>
<evidence type="ECO:0000256" key="3">
    <source>
        <dbReference type="ARBA" id="ARBA00022723"/>
    </source>
</evidence>
<evidence type="ECO:0000313" key="9">
    <source>
        <dbReference type="EMBL" id="GHG83882.1"/>
    </source>
</evidence>
<feature type="chain" id="PRO_5035276999" evidence="7">
    <location>
        <begin position="20"/>
        <end position="155"/>
    </location>
</feature>
<keyword evidence="3 6" id="KW-0479">Metal-binding</keyword>
<dbReference type="Gene3D" id="1.10.760.10">
    <property type="entry name" value="Cytochrome c-like domain"/>
    <property type="match status" value="1"/>
</dbReference>
<sequence length="155" mass="16514">MNRMIATALAALIAAPALADDGNVAKGEKLFGKCRACHSIITDSGEVIVKGGRTGPDLYGVIGRQAGTFPDFNYGKDLVAAGEAGLIWDKEAFLEYVQDPRKFLRHHLDSKKAKSMMSFKLPKGGEDVYAYLVSLAPVPAETPAEEAGDDTPASE</sequence>
<accession>A0A8J3H6F2</accession>
<dbReference type="PANTHER" id="PTHR11961">
    <property type="entry name" value="CYTOCHROME C"/>
    <property type="match status" value="1"/>
</dbReference>
<dbReference type="EMBL" id="BNAP01000002">
    <property type="protein sequence ID" value="GHG83882.1"/>
    <property type="molecule type" value="Genomic_DNA"/>
</dbReference>
<evidence type="ECO:0000259" key="8">
    <source>
        <dbReference type="PROSITE" id="PS51007"/>
    </source>
</evidence>
<keyword evidence="2 6" id="KW-0349">Heme</keyword>
<evidence type="ECO:0000256" key="2">
    <source>
        <dbReference type="ARBA" id="ARBA00022617"/>
    </source>
</evidence>
<dbReference type="InterPro" id="IPR009056">
    <property type="entry name" value="Cyt_c-like_dom"/>
</dbReference>
<dbReference type="InterPro" id="IPR036909">
    <property type="entry name" value="Cyt_c-like_dom_sf"/>
</dbReference>
<keyword evidence="1" id="KW-0813">Transport</keyword>